<keyword evidence="3 6" id="KW-0808">Transferase</keyword>
<dbReference type="GO" id="GO:0032259">
    <property type="term" value="P:methylation"/>
    <property type="evidence" value="ECO:0007669"/>
    <property type="project" value="UniProtKB-KW"/>
</dbReference>
<dbReference type="GO" id="GO:0006364">
    <property type="term" value="P:rRNA processing"/>
    <property type="evidence" value="ECO:0007669"/>
    <property type="project" value="UniProtKB-KW"/>
</dbReference>
<dbReference type="PATRIC" id="fig|264459.3.peg.2506"/>
<evidence type="ECO:0000256" key="4">
    <source>
        <dbReference type="ARBA" id="ARBA00022691"/>
    </source>
</evidence>
<dbReference type="Pfam" id="PF10672">
    <property type="entry name" value="Methyltrans_SAM"/>
    <property type="match status" value="1"/>
</dbReference>
<keyword evidence="1" id="KW-0698">rRNA processing</keyword>
<accession>A0A0Q0J8T6</accession>
<evidence type="ECO:0000259" key="5">
    <source>
        <dbReference type="Pfam" id="PF10672"/>
    </source>
</evidence>
<proteinExistence type="predicted"/>
<organism evidence="6 7">
    <name type="scientific">Pseudomonas syringae pv. spinaceae</name>
    <dbReference type="NCBI Taxonomy" id="264459"/>
    <lineage>
        <taxon>Bacteria</taxon>
        <taxon>Pseudomonadati</taxon>
        <taxon>Pseudomonadota</taxon>
        <taxon>Gammaproteobacteria</taxon>
        <taxon>Pseudomonadales</taxon>
        <taxon>Pseudomonadaceae</taxon>
        <taxon>Pseudomonas</taxon>
        <taxon>Pseudomonas syringae</taxon>
    </lineage>
</organism>
<keyword evidence="4" id="KW-0949">S-adenosyl-L-methionine</keyword>
<reference evidence="6 7" key="1">
    <citation type="submission" date="2015-09" db="EMBL/GenBank/DDBJ databases">
        <title>Genome announcement of multiple Pseudomonas syringae strains.</title>
        <authorList>
            <person name="Thakur S."/>
            <person name="Wang P.W."/>
            <person name="Gong Y."/>
            <person name="Weir B.S."/>
            <person name="Guttman D.S."/>
        </authorList>
    </citation>
    <scope>NUCLEOTIDE SEQUENCE [LARGE SCALE GENOMIC DNA]</scope>
    <source>
        <strain evidence="6 7">ICMP16929</strain>
    </source>
</reference>
<evidence type="ECO:0000256" key="2">
    <source>
        <dbReference type="ARBA" id="ARBA00022603"/>
    </source>
</evidence>
<dbReference type="RefSeq" id="WP_200754076.1">
    <property type="nucleotide sequence ID" value="NZ_LJRI01000177.1"/>
</dbReference>
<dbReference type="InterPro" id="IPR019614">
    <property type="entry name" value="SAM-dep_methyl-trfase"/>
</dbReference>
<dbReference type="AlphaFoldDB" id="A0A0Q0J8T6"/>
<feature type="non-terminal residue" evidence="6">
    <location>
        <position position="52"/>
    </location>
</feature>
<comment type="caution">
    <text evidence="6">The sequence shown here is derived from an EMBL/GenBank/DDBJ whole genome shotgun (WGS) entry which is preliminary data.</text>
</comment>
<evidence type="ECO:0000256" key="1">
    <source>
        <dbReference type="ARBA" id="ARBA00022552"/>
    </source>
</evidence>
<dbReference type="Proteomes" id="UP000050384">
    <property type="component" value="Unassembled WGS sequence"/>
</dbReference>
<evidence type="ECO:0000313" key="6">
    <source>
        <dbReference type="EMBL" id="KPZ10448.1"/>
    </source>
</evidence>
<dbReference type="GO" id="GO:0008168">
    <property type="term" value="F:methyltransferase activity"/>
    <property type="evidence" value="ECO:0007669"/>
    <property type="project" value="UniProtKB-KW"/>
</dbReference>
<name>A0A0Q0J8T6_PSESX</name>
<sequence length="52" mass="5932">MTPEALAILQQHLLDALSEVPDETRRLFHGRGRVWPGLEHITVDWMQGVVLV</sequence>
<keyword evidence="2 6" id="KW-0489">Methyltransferase</keyword>
<evidence type="ECO:0000313" key="7">
    <source>
        <dbReference type="Proteomes" id="UP000050384"/>
    </source>
</evidence>
<evidence type="ECO:0000256" key="3">
    <source>
        <dbReference type="ARBA" id="ARBA00022679"/>
    </source>
</evidence>
<gene>
    <name evidence="6" type="ORF">ALO94_01371</name>
</gene>
<protein>
    <submittedName>
        <fullName evidence="6">Methyltransferase</fullName>
    </submittedName>
</protein>
<dbReference type="EMBL" id="LJRI01000177">
    <property type="protein sequence ID" value="KPZ10448.1"/>
    <property type="molecule type" value="Genomic_DNA"/>
</dbReference>
<feature type="domain" description="S-adenosylmethionine-dependent methyltransferase" evidence="5">
    <location>
        <begin position="25"/>
        <end position="52"/>
    </location>
</feature>